<sequence>MKQARITRLHPILSPPKNEEAPFFDPCPKFQKQYHPKCSLDRIISYLFLKQNDINGKTFSQRRICKLDATQTFDGPAKCRVLKIHPPDANKINGWQNIGGEVSYDYNNGWKTRLADICTDIHEDINIMRKVLMDEGEQKHNYKARIEYLRRYIEEINKMYHIANLKEDLKKLRGIYRKSREEIKSYVKFKGTRFFEIIPHLKQVSKTPTILDEFKVFKPLCEEEFVEKQKYLDDLFKHLNKKNQQKEIKEQLEQLDQLDQILQQSGIKIDPIQPDPFASKDITVNKEIEKKFVFEEFIEESKQYEDEQEVEQQDEIIEETENTKINNQRPKRAFSQIITSKQQDKKSAAQEFNSQHYLFEVKDVNSFGQQIRLNRLNKIMNEMFKDQRNFSQDLQQYSYNHIKPQTVSNISCDNLQSLQHKFIVSREKELKRMNKQTTQTKYEIGKRSSVHVSAFYSTATSKQQLKFY</sequence>
<comment type="caution">
    <text evidence="1">The sequence shown here is derived from an EMBL/GenBank/DDBJ whole genome shotgun (WGS) entry which is preliminary data.</text>
</comment>
<dbReference type="EMBL" id="CAJJDN010000018">
    <property type="protein sequence ID" value="CAD8063894.1"/>
    <property type="molecule type" value="Genomic_DNA"/>
</dbReference>
<reference evidence="1" key="1">
    <citation type="submission" date="2021-01" db="EMBL/GenBank/DDBJ databases">
        <authorList>
            <consortium name="Genoscope - CEA"/>
            <person name="William W."/>
        </authorList>
    </citation>
    <scope>NUCLEOTIDE SEQUENCE</scope>
</reference>
<evidence type="ECO:0000313" key="2">
    <source>
        <dbReference type="Proteomes" id="UP000692954"/>
    </source>
</evidence>
<protein>
    <submittedName>
        <fullName evidence="1">Uncharacterized protein</fullName>
    </submittedName>
</protein>
<organism evidence="1 2">
    <name type="scientific">Paramecium sonneborni</name>
    <dbReference type="NCBI Taxonomy" id="65129"/>
    <lineage>
        <taxon>Eukaryota</taxon>
        <taxon>Sar</taxon>
        <taxon>Alveolata</taxon>
        <taxon>Ciliophora</taxon>
        <taxon>Intramacronucleata</taxon>
        <taxon>Oligohymenophorea</taxon>
        <taxon>Peniculida</taxon>
        <taxon>Parameciidae</taxon>
        <taxon>Paramecium</taxon>
    </lineage>
</organism>
<gene>
    <name evidence="1" type="ORF">PSON_ATCC_30995.1.T0180220</name>
</gene>
<dbReference type="AlphaFoldDB" id="A0A8S1LM58"/>
<keyword evidence="2" id="KW-1185">Reference proteome</keyword>
<name>A0A8S1LM58_9CILI</name>
<accession>A0A8S1LM58</accession>
<dbReference type="Proteomes" id="UP000692954">
    <property type="component" value="Unassembled WGS sequence"/>
</dbReference>
<proteinExistence type="predicted"/>
<evidence type="ECO:0000313" key="1">
    <source>
        <dbReference type="EMBL" id="CAD8063894.1"/>
    </source>
</evidence>
<dbReference type="OrthoDB" id="301556at2759"/>